<keyword evidence="4" id="KW-1185">Reference proteome</keyword>
<feature type="chain" id="PRO_5045111428" description="Dickkopf N-terminal cysteine-rich domain-containing protein" evidence="2">
    <location>
        <begin position="21"/>
        <end position="459"/>
    </location>
</feature>
<protein>
    <recommendedName>
        <fullName evidence="5">Dickkopf N-terminal cysteine-rich domain-containing protein</fullName>
    </recommendedName>
</protein>
<gene>
    <name evidence="3" type="ORF">O0S08_28760</name>
</gene>
<dbReference type="Proteomes" id="UP001164459">
    <property type="component" value="Chromosome"/>
</dbReference>
<feature type="compositionally biased region" description="Polar residues" evidence="1">
    <location>
        <begin position="39"/>
        <end position="48"/>
    </location>
</feature>
<dbReference type="RefSeq" id="WP_269032536.1">
    <property type="nucleotide sequence ID" value="NZ_CP114040.1"/>
</dbReference>
<feature type="signal peptide" evidence="2">
    <location>
        <begin position="1"/>
        <end position="20"/>
    </location>
</feature>
<evidence type="ECO:0008006" key="5">
    <source>
        <dbReference type="Google" id="ProtNLM"/>
    </source>
</evidence>
<organism evidence="3 4">
    <name type="scientific">Nannocystis punicea</name>
    <dbReference type="NCBI Taxonomy" id="2995304"/>
    <lineage>
        <taxon>Bacteria</taxon>
        <taxon>Pseudomonadati</taxon>
        <taxon>Myxococcota</taxon>
        <taxon>Polyangia</taxon>
        <taxon>Nannocystales</taxon>
        <taxon>Nannocystaceae</taxon>
        <taxon>Nannocystis</taxon>
    </lineage>
</organism>
<sequence>MRPLLLALTCVTACSAGERAAVPSRTATAEPATAPNVPTPASTEPSSSRAREPAGPSSTSPRFPTEASSVLPHDPTDSPLSPAAPRDPAGYFALADPLRCARAVRCGEIGASERERCLREAPRARVLLGVERGLQAGRYRFDPQLAATCLKLLAGAACAVDHHVLPSGCLGGAVPTGLAPAVPAGGACERDEECIDGRCTGGLGCPGVCRAHTLAAGGPCGSDTLCGPGLYCDRDVCRPRGDIGAACSGHWQACRPGLVCRGYVAPNRNPHAYRHEQLGVCEARGDVGRPCRRLGLDDDCAPASPCDFSGAVPTCRARSPVGAACTWLGTCADGLRCDGLRLAQPIGGSDQPTLATAGVCHLVGDVGTACDPAAAETQCPDSMSCSDAGTCRPRGDTGATCRERNDCGPYHHCDLGTCRPDLAPGEPCSPGAGGDSGPCFASTCDPAARRCLGSCDRGR</sequence>
<feature type="compositionally biased region" description="Polar residues" evidence="1">
    <location>
        <begin position="56"/>
        <end position="68"/>
    </location>
</feature>
<proteinExistence type="predicted"/>
<evidence type="ECO:0000313" key="3">
    <source>
        <dbReference type="EMBL" id="WAS90205.1"/>
    </source>
</evidence>
<dbReference type="EMBL" id="CP114040">
    <property type="protein sequence ID" value="WAS90205.1"/>
    <property type="molecule type" value="Genomic_DNA"/>
</dbReference>
<evidence type="ECO:0000256" key="2">
    <source>
        <dbReference type="SAM" id="SignalP"/>
    </source>
</evidence>
<accession>A0ABY7GTE4</accession>
<keyword evidence="2" id="KW-0732">Signal</keyword>
<feature type="region of interest" description="Disordered" evidence="1">
    <location>
        <begin position="18"/>
        <end position="85"/>
    </location>
</feature>
<name>A0ABY7GTE4_9BACT</name>
<reference evidence="3" key="1">
    <citation type="submission" date="2022-11" db="EMBL/GenBank/DDBJ databases">
        <title>Minimal conservation of predation-associated metabolite biosynthetic gene clusters underscores biosynthetic potential of Myxococcota including descriptions for ten novel species: Archangium lansinium sp. nov., Myxococcus landrumus sp. nov., Nannocystis bai.</title>
        <authorList>
            <person name="Ahearne A."/>
            <person name="Stevens C."/>
            <person name="Dowd S."/>
        </authorList>
    </citation>
    <scope>NUCLEOTIDE SEQUENCE</scope>
    <source>
        <strain evidence="3">Fl3</strain>
    </source>
</reference>
<evidence type="ECO:0000256" key="1">
    <source>
        <dbReference type="SAM" id="MobiDB-lite"/>
    </source>
</evidence>
<evidence type="ECO:0000313" key="4">
    <source>
        <dbReference type="Proteomes" id="UP001164459"/>
    </source>
</evidence>